<dbReference type="FunFam" id="3.40.50.300:FF:000127">
    <property type="entry name" value="Ribose import ATP-binding protein RbsA"/>
    <property type="match status" value="1"/>
</dbReference>
<dbReference type="EMBL" id="FWDM01000022">
    <property type="protein sequence ID" value="SLM13610.1"/>
    <property type="molecule type" value="Genomic_DNA"/>
</dbReference>
<dbReference type="PANTHER" id="PTHR43790:SF9">
    <property type="entry name" value="GALACTOFURANOSE TRANSPORTER ATP-BINDING PROTEIN YTFR"/>
    <property type="match status" value="1"/>
</dbReference>
<reference evidence="11" key="1">
    <citation type="submission" date="2017-02" db="EMBL/GenBank/DDBJ databases">
        <authorList>
            <person name="Regsiter A."/>
            <person name="William W."/>
        </authorList>
    </citation>
    <scope>NUCLEOTIDE SEQUENCE</scope>
    <source>
        <strain evidence="11">Bib</strain>
    </source>
</reference>
<dbReference type="Gene3D" id="3.40.50.300">
    <property type="entry name" value="P-loop containing nucleotide triphosphate hydrolases"/>
    <property type="match status" value="2"/>
</dbReference>
<evidence type="ECO:0000256" key="4">
    <source>
        <dbReference type="ARBA" id="ARBA00022597"/>
    </source>
</evidence>
<gene>
    <name evidence="11" type="primary">yufO</name>
    <name evidence="11" type="ORF">SPIROBIBN47_290136</name>
</gene>
<dbReference type="CDD" id="cd03216">
    <property type="entry name" value="ABC_Carb_Monos_I"/>
    <property type="match status" value="1"/>
</dbReference>
<keyword evidence="5" id="KW-0677">Repeat</keyword>
<evidence type="ECO:0000256" key="2">
    <source>
        <dbReference type="ARBA" id="ARBA00022448"/>
    </source>
</evidence>
<evidence type="ECO:0000256" key="1">
    <source>
        <dbReference type="ARBA" id="ARBA00004202"/>
    </source>
</evidence>
<dbReference type="InterPro" id="IPR003439">
    <property type="entry name" value="ABC_transporter-like_ATP-bd"/>
</dbReference>
<evidence type="ECO:0000256" key="5">
    <source>
        <dbReference type="ARBA" id="ARBA00022737"/>
    </source>
</evidence>
<dbReference type="PROSITE" id="PS00211">
    <property type="entry name" value="ABC_TRANSPORTER_1"/>
    <property type="match status" value="1"/>
</dbReference>
<organism evidence="11">
    <name type="scientific">uncultured spirochete</name>
    <dbReference type="NCBI Taxonomy" id="156406"/>
    <lineage>
        <taxon>Bacteria</taxon>
        <taxon>Pseudomonadati</taxon>
        <taxon>Spirochaetota</taxon>
        <taxon>Spirochaetia</taxon>
        <taxon>Spirochaetales</taxon>
        <taxon>environmental samples</taxon>
    </lineage>
</organism>
<keyword evidence="9" id="KW-0472">Membrane</keyword>
<sequence>MPAILMKQISKAFDKLKALDHVDFEVDAGEVHCLLGENGAGKSTLMNILYGLYHADAGEIYIHGKAVHIANPKIAQQYHIGMVHQHFMLIESMTVLQNIILGNEAGRFTIDYAKNRSRIDELEKLYHFDFDLDTPISALSVGEKQRVEIFKALYRGADIVILDEPTAVLTPQEVDVLFRILDDMRKQGKTIIFITHKLHETMVLSDRVTVLRNGKIIGSLRTEEVTPKILATMMVGYAIDFDIVKSTFKPGKPVLELRQLKVLAASHATISLQVRQGEIYGIAGVDGNGQQELEGILAGTAKPLSGRIIFNGEDITAMPAAKRKAKGIALIPSDRLQNAILPGMPIIDNYLLGFQHNSMFSHFGILRFNVLKKHADNMVNQYSIKISALEQPISQLSGGNQQKIVFSREAGLNPLLLVAVQPVRGLDIGAIDAIHRQLLQLRDRGKAILLISTELSEIMEMSDTIGVLYKGELIAQRKAGEVTIEQLGLFMAGERPE</sequence>
<proteinExistence type="predicted"/>
<evidence type="ECO:0000256" key="9">
    <source>
        <dbReference type="ARBA" id="ARBA00023136"/>
    </source>
</evidence>
<dbReference type="GO" id="GO:0016887">
    <property type="term" value="F:ATP hydrolysis activity"/>
    <property type="evidence" value="ECO:0007669"/>
    <property type="project" value="InterPro"/>
</dbReference>
<dbReference type="InterPro" id="IPR050107">
    <property type="entry name" value="ABC_carbohydrate_import_ATPase"/>
</dbReference>
<dbReference type="GO" id="GO:0005886">
    <property type="term" value="C:plasma membrane"/>
    <property type="evidence" value="ECO:0007669"/>
    <property type="project" value="UniProtKB-SubCell"/>
</dbReference>
<dbReference type="CDD" id="cd03215">
    <property type="entry name" value="ABC_Carb_Monos_II"/>
    <property type="match status" value="1"/>
</dbReference>
<evidence type="ECO:0000256" key="8">
    <source>
        <dbReference type="ARBA" id="ARBA00022967"/>
    </source>
</evidence>
<evidence type="ECO:0000313" key="11">
    <source>
        <dbReference type="EMBL" id="SLM13610.1"/>
    </source>
</evidence>
<dbReference type="InterPro" id="IPR017871">
    <property type="entry name" value="ABC_transporter-like_CS"/>
</dbReference>
<dbReference type="InterPro" id="IPR027417">
    <property type="entry name" value="P-loop_NTPase"/>
</dbReference>
<comment type="subcellular location">
    <subcellularLocation>
        <location evidence="1">Cell membrane</location>
        <topology evidence="1">Peripheral membrane protein</topology>
    </subcellularLocation>
</comment>
<name>A0A3P3XKI5_9SPIR</name>
<evidence type="ECO:0000256" key="6">
    <source>
        <dbReference type="ARBA" id="ARBA00022741"/>
    </source>
</evidence>
<dbReference type="InterPro" id="IPR003593">
    <property type="entry name" value="AAA+_ATPase"/>
</dbReference>
<protein>
    <submittedName>
        <fullName evidence="11">Uncharacterized ABC transporter ATP-binding protein YufO</fullName>
    </submittedName>
</protein>
<dbReference type="PROSITE" id="PS50893">
    <property type="entry name" value="ABC_TRANSPORTER_2"/>
    <property type="match status" value="2"/>
</dbReference>
<evidence type="ECO:0000256" key="3">
    <source>
        <dbReference type="ARBA" id="ARBA00022475"/>
    </source>
</evidence>
<keyword evidence="6" id="KW-0547">Nucleotide-binding</keyword>
<feature type="domain" description="ABC transporter" evidence="10">
    <location>
        <begin position="238"/>
        <end position="495"/>
    </location>
</feature>
<dbReference type="Pfam" id="PF00005">
    <property type="entry name" value="ABC_tran"/>
    <property type="match status" value="2"/>
</dbReference>
<keyword evidence="4" id="KW-0762">Sugar transport</keyword>
<keyword evidence="8" id="KW-1278">Translocase</keyword>
<keyword evidence="3" id="KW-1003">Cell membrane</keyword>
<dbReference type="SUPFAM" id="SSF52540">
    <property type="entry name" value="P-loop containing nucleoside triphosphate hydrolases"/>
    <property type="match status" value="2"/>
</dbReference>
<dbReference type="SMART" id="SM00382">
    <property type="entry name" value="AAA"/>
    <property type="match status" value="1"/>
</dbReference>
<dbReference type="PANTHER" id="PTHR43790">
    <property type="entry name" value="CARBOHYDRATE TRANSPORT ATP-BINDING PROTEIN MG119-RELATED"/>
    <property type="match status" value="1"/>
</dbReference>
<feature type="domain" description="ABC transporter" evidence="10">
    <location>
        <begin position="4"/>
        <end position="238"/>
    </location>
</feature>
<accession>A0A3P3XKI5</accession>
<keyword evidence="7 11" id="KW-0067">ATP-binding</keyword>
<dbReference type="GO" id="GO:0005524">
    <property type="term" value="F:ATP binding"/>
    <property type="evidence" value="ECO:0007669"/>
    <property type="project" value="UniProtKB-KW"/>
</dbReference>
<evidence type="ECO:0000259" key="10">
    <source>
        <dbReference type="PROSITE" id="PS50893"/>
    </source>
</evidence>
<dbReference type="AlphaFoldDB" id="A0A3P3XKI5"/>
<keyword evidence="2" id="KW-0813">Transport</keyword>
<evidence type="ECO:0000256" key="7">
    <source>
        <dbReference type="ARBA" id="ARBA00022840"/>
    </source>
</evidence>